<evidence type="ECO:0000313" key="3">
    <source>
        <dbReference type="Proteomes" id="UP000031104"/>
    </source>
</evidence>
<dbReference type="Pfam" id="PF00535">
    <property type="entry name" value="Glycos_transf_2"/>
    <property type="match status" value="1"/>
</dbReference>
<proteinExistence type="predicted"/>
<dbReference type="InterPro" id="IPR029044">
    <property type="entry name" value="Nucleotide-diphossugar_trans"/>
</dbReference>
<dbReference type="CDD" id="cd00761">
    <property type="entry name" value="Glyco_tranf_GTA_type"/>
    <property type="match status" value="1"/>
</dbReference>
<dbReference type="PANTHER" id="PTHR22916:SF3">
    <property type="entry name" value="UDP-GLCNAC:BETAGAL BETA-1,3-N-ACETYLGLUCOSAMINYLTRANSFERASE-LIKE PROTEIN 1"/>
    <property type="match status" value="1"/>
</dbReference>
<reference evidence="2 3" key="1">
    <citation type="submission" date="2014-12" db="EMBL/GenBank/DDBJ databases">
        <title>Complete genome sequence of Francisella guanzhouensis strain 08HL01032 isolated from air-conditioning system in China.</title>
        <authorList>
            <person name="Svensson D."/>
            <person name="Ohrman C."/>
            <person name="Backman S."/>
            <person name="Karlsson E."/>
            <person name="Nilsson E."/>
            <person name="Bystrom M."/>
            <person name="Larkeryd A."/>
            <person name="Stenberg P."/>
            <person name="Scholtz H.C."/>
            <person name="Forsman M."/>
            <person name="Sjodin A."/>
        </authorList>
    </citation>
    <scope>NUCLEOTIDE SEQUENCE [LARGE SCALE GENOMIC DNA]</scope>
    <source>
        <strain evidence="2 3">08HL01032</strain>
    </source>
</reference>
<dbReference type="STRING" id="594679.SD28_06700"/>
<dbReference type="Gene3D" id="3.90.550.10">
    <property type="entry name" value="Spore Coat Polysaccharide Biosynthesis Protein SpsA, Chain A"/>
    <property type="match status" value="1"/>
</dbReference>
<dbReference type="InterPro" id="IPR001173">
    <property type="entry name" value="Glyco_trans_2-like"/>
</dbReference>
<feature type="domain" description="Glycosyltransferase 2-like" evidence="1">
    <location>
        <begin position="10"/>
        <end position="170"/>
    </location>
</feature>
<accession>A0A0A8E6V6</accession>
<dbReference type="GO" id="GO:0016758">
    <property type="term" value="F:hexosyltransferase activity"/>
    <property type="evidence" value="ECO:0007669"/>
    <property type="project" value="UniProtKB-ARBA"/>
</dbReference>
<organism evidence="2 3">
    <name type="scientific">Allofrancisella guangzhouensis</name>
    <dbReference type="NCBI Taxonomy" id="594679"/>
    <lineage>
        <taxon>Bacteria</taxon>
        <taxon>Pseudomonadati</taxon>
        <taxon>Pseudomonadota</taxon>
        <taxon>Gammaproteobacteria</taxon>
        <taxon>Thiotrichales</taxon>
        <taxon>Francisellaceae</taxon>
        <taxon>Allofrancisella</taxon>
    </lineage>
</organism>
<dbReference type="HOGENOM" id="CLU_025996_0_3_6"/>
<dbReference type="EMBL" id="CP010427">
    <property type="protein sequence ID" value="AJC49332.1"/>
    <property type="molecule type" value="Genomic_DNA"/>
</dbReference>
<sequence length="263" mass="30603">MSNNHNSLVSIVVPTYNAEQFIVETIFSVINQTYVDWEIIVVDDCSTDNTKKLVKELINQDSRICLIELDKNFGGPAGPRNHGVKKSRGEYIAFLDSDDIWHPQKLEIQMSIICNDAINFVCSQMQDFKAFGELKFNEYCKGTNYTMITSFKLQMRDLIPTSSVLIKKSLLLKEPFEQNIEYKAVEDYHCWMRVINHTKFCAKVDNKLLFYRRSDGQISSSKLYMTRKVYMIHRKLGRSKLISFLFTSTHVLGGIMRYIKKEM</sequence>
<dbReference type="PANTHER" id="PTHR22916">
    <property type="entry name" value="GLYCOSYLTRANSFERASE"/>
    <property type="match status" value="1"/>
</dbReference>
<dbReference type="SUPFAM" id="SSF53448">
    <property type="entry name" value="Nucleotide-diphospho-sugar transferases"/>
    <property type="match status" value="1"/>
</dbReference>
<dbReference type="OrthoDB" id="9802649at2"/>
<keyword evidence="2" id="KW-0808">Transferase</keyword>
<protein>
    <submittedName>
        <fullName evidence="2">Teichuronic acid biosynthesis glycosyl transferase tuaG</fullName>
    </submittedName>
</protein>
<evidence type="ECO:0000313" key="2">
    <source>
        <dbReference type="EMBL" id="AJC49332.1"/>
    </source>
</evidence>
<keyword evidence="3" id="KW-1185">Reference proteome</keyword>
<dbReference type="Proteomes" id="UP000031104">
    <property type="component" value="Chromosome"/>
</dbReference>
<dbReference type="KEGG" id="fgu:SD28_06700"/>
<name>A0A0A8E6V6_9GAMM</name>
<dbReference type="RefSeq" id="WP_039125294.1">
    <property type="nucleotide sequence ID" value="NZ_CP010427.1"/>
</dbReference>
<dbReference type="AlphaFoldDB" id="A0A0A8E6V6"/>
<evidence type="ECO:0000259" key="1">
    <source>
        <dbReference type="Pfam" id="PF00535"/>
    </source>
</evidence>
<gene>
    <name evidence="2" type="ORF">SD28_06700</name>
</gene>